<evidence type="ECO:0000313" key="4">
    <source>
        <dbReference type="EMBL" id="KAG2494092.1"/>
    </source>
</evidence>
<feature type="compositionally biased region" description="Low complexity" evidence="1">
    <location>
        <begin position="53"/>
        <end position="65"/>
    </location>
</feature>
<keyword evidence="2" id="KW-0732">Signal</keyword>
<dbReference type="InterPro" id="IPR034113">
    <property type="entry name" value="SCP_GAPR1-like"/>
</dbReference>
<dbReference type="InterPro" id="IPR035940">
    <property type="entry name" value="CAP_sf"/>
</dbReference>
<feature type="signal peptide" evidence="2">
    <location>
        <begin position="1"/>
        <end position="27"/>
    </location>
</feature>
<dbReference type="Proteomes" id="UP000612055">
    <property type="component" value="Unassembled WGS sequence"/>
</dbReference>
<evidence type="ECO:0000313" key="5">
    <source>
        <dbReference type="Proteomes" id="UP000612055"/>
    </source>
</evidence>
<dbReference type="OrthoDB" id="529132at2759"/>
<dbReference type="PANTHER" id="PTHR10334">
    <property type="entry name" value="CYSTEINE-RICH SECRETORY PROTEIN-RELATED"/>
    <property type="match status" value="1"/>
</dbReference>
<dbReference type="InterPro" id="IPR014044">
    <property type="entry name" value="CAP_dom"/>
</dbReference>
<name>A0A835Y2N9_9CHLO</name>
<keyword evidence="5" id="KW-1185">Reference proteome</keyword>
<comment type="caution">
    <text evidence="4">The sequence shown here is derived from an EMBL/GenBank/DDBJ whole genome shotgun (WGS) entry which is preliminary data.</text>
</comment>
<feature type="chain" id="PRO_5032451861" description="SCP domain-containing protein" evidence="2">
    <location>
        <begin position="28"/>
        <end position="216"/>
    </location>
</feature>
<sequence length="216" mass="23069">MTLGSRPALLSLAVLLLAFAAAPLVSGRALQQWWGQRSSWGRGSWGRWGRGGDPAAQDPTQQQQPSTGAPVEDAAYGQQALDRHNLYRSQHSTAPLLWSPELETAARAWAQRCVFEHDLENTEQGENLAWGFPDPASAIDAFYAEGAGYAYSADPADPHAVGHFTQACVVIWVASTHVACAAATCASGQIFHVCRYSPPGNVIGEFADNVRPPAAA</sequence>
<accession>A0A835Y2N9</accession>
<dbReference type="SMART" id="SM00198">
    <property type="entry name" value="SCP"/>
    <property type="match status" value="1"/>
</dbReference>
<dbReference type="EMBL" id="JAEHOE010000033">
    <property type="protein sequence ID" value="KAG2494092.1"/>
    <property type="molecule type" value="Genomic_DNA"/>
</dbReference>
<evidence type="ECO:0000259" key="3">
    <source>
        <dbReference type="SMART" id="SM00198"/>
    </source>
</evidence>
<dbReference type="SUPFAM" id="SSF55797">
    <property type="entry name" value="PR-1-like"/>
    <property type="match status" value="1"/>
</dbReference>
<organism evidence="4 5">
    <name type="scientific">Edaphochlamys debaryana</name>
    <dbReference type="NCBI Taxonomy" id="47281"/>
    <lineage>
        <taxon>Eukaryota</taxon>
        <taxon>Viridiplantae</taxon>
        <taxon>Chlorophyta</taxon>
        <taxon>core chlorophytes</taxon>
        <taxon>Chlorophyceae</taxon>
        <taxon>CS clade</taxon>
        <taxon>Chlamydomonadales</taxon>
        <taxon>Chlamydomonadales incertae sedis</taxon>
        <taxon>Edaphochlamys</taxon>
    </lineage>
</organism>
<dbReference type="Gene3D" id="3.40.33.10">
    <property type="entry name" value="CAP"/>
    <property type="match status" value="1"/>
</dbReference>
<feature type="region of interest" description="Disordered" evidence="1">
    <location>
        <begin position="44"/>
        <end position="75"/>
    </location>
</feature>
<dbReference type="CDD" id="cd05382">
    <property type="entry name" value="CAP_GAPR1-like"/>
    <property type="match status" value="1"/>
</dbReference>
<feature type="domain" description="SCP" evidence="3">
    <location>
        <begin position="75"/>
        <end position="204"/>
    </location>
</feature>
<dbReference type="PRINTS" id="PR00837">
    <property type="entry name" value="V5TPXLIKE"/>
</dbReference>
<proteinExistence type="predicted"/>
<evidence type="ECO:0000256" key="1">
    <source>
        <dbReference type="SAM" id="MobiDB-lite"/>
    </source>
</evidence>
<dbReference type="InterPro" id="IPR001283">
    <property type="entry name" value="CRISP-related"/>
</dbReference>
<dbReference type="AlphaFoldDB" id="A0A835Y2N9"/>
<evidence type="ECO:0000256" key="2">
    <source>
        <dbReference type="SAM" id="SignalP"/>
    </source>
</evidence>
<dbReference type="Pfam" id="PF00188">
    <property type="entry name" value="CAP"/>
    <property type="match status" value="1"/>
</dbReference>
<reference evidence="4" key="1">
    <citation type="journal article" date="2020" name="bioRxiv">
        <title>Comparative genomics of Chlamydomonas.</title>
        <authorList>
            <person name="Craig R.J."/>
            <person name="Hasan A.R."/>
            <person name="Ness R.W."/>
            <person name="Keightley P.D."/>
        </authorList>
    </citation>
    <scope>NUCLEOTIDE SEQUENCE</scope>
    <source>
        <strain evidence="4">CCAP 11/70</strain>
    </source>
</reference>
<gene>
    <name evidence="4" type="ORF">HYH03_007731</name>
</gene>
<protein>
    <recommendedName>
        <fullName evidence="3">SCP domain-containing protein</fullName>
    </recommendedName>
</protein>